<proteinExistence type="predicted"/>
<name>A0AC35U404_9BILA</name>
<reference evidence="2" key="1">
    <citation type="submission" date="2016-11" db="UniProtKB">
        <authorList>
            <consortium name="WormBaseParasite"/>
        </authorList>
    </citation>
    <scope>IDENTIFICATION</scope>
    <source>
        <strain evidence="2">KR3021</strain>
    </source>
</reference>
<sequence length="264" mass="30804">MVKRCNNYLVASSKEDKSIRAIKAYKQDSYKYVWAKTKTAFMHIYKKYGTTYDWIIKCDDDSYVVLENLRMFLLNKDPNTQHYYGFRLQFYEPHTNGNFDYIQGGSCFVISKATLKTLVTRGLSNPKVCKKGSEGHDDREIGECLRKLQVKPVDVRDMHDQIMFVPSSSDEFATTDYNMNQAIFKAFNKVIIRDGKEGLSEYPIAFHYIEGKMQYGLEYMFYKAQVIGLQQSLFRESCIGNCFNQTQAVMDKIKNFSDKYSKHD</sequence>
<dbReference type="WBParaSite" id="RSKR_0000710900.1">
    <property type="protein sequence ID" value="RSKR_0000710900.1"/>
    <property type="gene ID" value="RSKR_0000710900"/>
</dbReference>
<protein>
    <submittedName>
        <fullName evidence="2">N-acetylgalactosaminide beta-1,3-galactosyltransferase</fullName>
    </submittedName>
</protein>
<accession>A0AC35U404</accession>
<dbReference type="Proteomes" id="UP000095286">
    <property type="component" value="Unplaced"/>
</dbReference>
<evidence type="ECO:0000313" key="1">
    <source>
        <dbReference type="Proteomes" id="UP000095286"/>
    </source>
</evidence>
<organism evidence="1 2">
    <name type="scientific">Rhabditophanes sp. KR3021</name>
    <dbReference type="NCBI Taxonomy" id="114890"/>
    <lineage>
        <taxon>Eukaryota</taxon>
        <taxon>Metazoa</taxon>
        <taxon>Ecdysozoa</taxon>
        <taxon>Nematoda</taxon>
        <taxon>Chromadorea</taxon>
        <taxon>Rhabditida</taxon>
        <taxon>Tylenchina</taxon>
        <taxon>Panagrolaimomorpha</taxon>
        <taxon>Strongyloidoidea</taxon>
        <taxon>Alloionematidae</taxon>
        <taxon>Rhabditophanes</taxon>
    </lineage>
</organism>
<evidence type="ECO:0000313" key="2">
    <source>
        <dbReference type="WBParaSite" id="RSKR_0000710900.1"/>
    </source>
</evidence>